<dbReference type="GO" id="GO:0046306">
    <property type="term" value="P:alkanesulfonate catabolic process"/>
    <property type="evidence" value="ECO:0007669"/>
    <property type="project" value="TreeGrafter"/>
</dbReference>
<evidence type="ECO:0000256" key="4">
    <source>
        <dbReference type="ARBA" id="ARBA00023033"/>
    </source>
</evidence>
<proteinExistence type="predicted"/>
<dbReference type="AlphaFoldDB" id="A0A537JM52"/>
<accession>A0A537JM52</accession>
<dbReference type="EMBL" id="VBAN01000074">
    <property type="protein sequence ID" value="TMI84206.1"/>
    <property type="molecule type" value="Genomic_DNA"/>
</dbReference>
<evidence type="ECO:0000313" key="6">
    <source>
        <dbReference type="EMBL" id="TMI84206.1"/>
    </source>
</evidence>
<evidence type="ECO:0000259" key="5">
    <source>
        <dbReference type="Pfam" id="PF00296"/>
    </source>
</evidence>
<evidence type="ECO:0000313" key="7">
    <source>
        <dbReference type="Proteomes" id="UP000318093"/>
    </source>
</evidence>
<keyword evidence="3" id="KW-0560">Oxidoreductase</keyword>
<dbReference type="Pfam" id="PF00296">
    <property type="entry name" value="Bac_luciferase"/>
    <property type="match status" value="1"/>
</dbReference>
<dbReference type="InterPro" id="IPR011251">
    <property type="entry name" value="Luciferase-like_dom"/>
</dbReference>
<dbReference type="Proteomes" id="UP000318093">
    <property type="component" value="Unassembled WGS sequence"/>
</dbReference>
<evidence type="ECO:0000256" key="1">
    <source>
        <dbReference type="ARBA" id="ARBA00022630"/>
    </source>
</evidence>
<keyword evidence="4" id="KW-0503">Monooxygenase</keyword>
<dbReference type="PANTHER" id="PTHR42847:SF8">
    <property type="entry name" value="CONSERVED PROTEIN"/>
    <property type="match status" value="1"/>
</dbReference>
<dbReference type="PANTHER" id="PTHR42847">
    <property type="entry name" value="ALKANESULFONATE MONOOXYGENASE"/>
    <property type="match status" value="1"/>
</dbReference>
<feature type="domain" description="Luciferase-like" evidence="5">
    <location>
        <begin position="2"/>
        <end position="252"/>
    </location>
</feature>
<evidence type="ECO:0000256" key="2">
    <source>
        <dbReference type="ARBA" id="ARBA00022643"/>
    </source>
</evidence>
<dbReference type="SUPFAM" id="SSF51679">
    <property type="entry name" value="Bacterial luciferase-like"/>
    <property type="match status" value="1"/>
</dbReference>
<keyword evidence="1" id="KW-0285">Flavoprotein</keyword>
<protein>
    <submittedName>
        <fullName evidence="6">LLM class F420-dependent oxidoreductase</fullName>
    </submittedName>
</protein>
<dbReference type="InterPro" id="IPR036661">
    <property type="entry name" value="Luciferase-like_sf"/>
</dbReference>
<dbReference type="NCBIfam" id="TIGR03560">
    <property type="entry name" value="F420_Rv1855c"/>
    <property type="match status" value="1"/>
</dbReference>
<gene>
    <name evidence="6" type="ORF">E6H03_02360</name>
</gene>
<dbReference type="InterPro" id="IPR050172">
    <property type="entry name" value="SsuD_RutA_monooxygenase"/>
</dbReference>
<dbReference type="GO" id="GO:0008726">
    <property type="term" value="F:alkanesulfonate monooxygenase activity"/>
    <property type="evidence" value="ECO:0007669"/>
    <property type="project" value="TreeGrafter"/>
</dbReference>
<comment type="caution">
    <text evidence="6">The sequence shown here is derived from an EMBL/GenBank/DDBJ whole genome shotgun (WGS) entry which is preliminary data.</text>
</comment>
<reference evidence="6 7" key="1">
    <citation type="journal article" date="2019" name="Nat. Microbiol.">
        <title>Mediterranean grassland soil C-N compound turnover is dependent on rainfall and depth, and is mediated by genomically divergent microorganisms.</title>
        <authorList>
            <person name="Diamond S."/>
            <person name="Andeer P.F."/>
            <person name="Li Z."/>
            <person name="Crits-Christoph A."/>
            <person name="Burstein D."/>
            <person name="Anantharaman K."/>
            <person name="Lane K.R."/>
            <person name="Thomas B.C."/>
            <person name="Pan C."/>
            <person name="Northen T.R."/>
            <person name="Banfield J.F."/>
        </authorList>
    </citation>
    <scope>NUCLEOTIDE SEQUENCE [LARGE SCALE GENOMIC DNA]</scope>
    <source>
        <strain evidence="6">NP_6</strain>
    </source>
</reference>
<name>A0A537JM52_9BACT</name>
<keyword evidence="2" id="KW-0288">FMN</keyword>
<evidence type="ECO:0000256" key="3">
    <source>
        <dbReference type="ARBA" id="ARBA00023002"/>
    </source>
</evidence>
<dbReference type="Gene3D" id="3.20.20.30">
    <property type="entry name" value="Luciferase-like domain"/>
    <property type="match status" value="1"/>
</dbReference>
<organism evidence="6 7">
    <name type="scientific">Candidatus Segetimicrobium genomatis</name>
    <dbReference type="NCBI Taxonomy" id="2569760"/>
    <lineage>
        <taxon>Bacteria</taxon>
        <taxon>Bacillati</taxon>
        <taxon>Candidatus Sysuimicrobiota</taxon>
        <taxon>Candidatus Sysuimicrobiia</taxon>
        <taxon>Candidatus Sysuimicrobiales</taxon>
        <taxon>Candidatus Segetimicrobiaceae</taxon>
        <taxon>Candidatus Segetimicrobium</taxon>
    </lineage>
</organism>
<dbReference type="InterPro" id="IPR019952">
    <property type="entry name" value="F420_OxRdatse_Rv1855c_pred"/>
</dbReference>
<sequence length="311" mass="34424">MRVGLNVANFAAPGGPARLAEHLAQVARRAEEAGFESLWVWDHFFWDQTPIGPGVTDREMIEAYTTLGFLAGVTRTIKLGTLVASATYRHPGVLVKQVTTLDVLSGGRAIFGIGAGWFEEEHRALGIPFPTTKERFERLEETVQIALLMWGDEGRYDRAKPFLGKHYRLERALNVPQALRRPHPPILIGGSGEQKTLRLVAQYADACNLNGRFPADQLAHKLGVLRSHCERLGRSYDAIEKTLYGRLHVTQTGHSGTMSTTQAIAYCRTLADLGFDTLVLVDDTFDIYDPAALDLWAKLIPAIHQIPTAGR</sequence>